<dbReference type="CDD" id="cd19049">
    <property type="entry name" value="LGIC_TM_anion"/>
    <property type="match status" value="1"/>
</dbReference>
<dbReference type="InterPro" id="IPR006202">
    <property type="entry name" value="Neur_chan_lig-bd"/>
</dbReference>
<evidence type="ECO:0000256" key="10">
    <source>
        <dbReference type="ARBA" id="ARBA00023065"/>
    </source>
</evidence>
<evidence type="ECO:0000256" key="1">
    <source>
        <dbReference type="ARBA" id="ARBA00010180"/>
    </source>
</evidence>
<keyword evidence="13" id="KW-0675">Receptor</keyword>
<keyword evidence="10 22" id="KW-0406">Ion transport</keyword>
<accession>A0A814BGT2</accession>
<dbReference type="SUPFAM" id="SSF54695">
    <property type="entry name" value="POZ domain"/>
    <property type="match status" value="1"/>
</dbReference>
<feature type="transmembrane region" description="Helical" evidence="22">
    <location>
        <begin position="940"/>
        <end position="964"/>
    </location>
</feature>
<evidence type="ECO:0000256" key="9">
    <source>
        <dbReference type="ARBA" id="ARBA00023018"/>
    </source>
</evidence>
<dbReference type="Pfam" id="PF02932">
    <property type="entry name" value="Neur_chan_memb"/>
    <property type="match status" value="1"/>
</dbReference>
<dbReference type="PANTHER" id="PTHR45632">
    <property type="entry name" value="LD33804P"/>
    <property type="match status" value="1"/>
</dbReference>
<evidence type="ECO:0000256" key="15">
    <source>
        <dbReference type="ARBA" id="ARBA00023180"/>
    </source>
</evidence>
<dbReference type="InterPro" id="IPR002289">
    <property type="entry name" value="GABAAb_rcpt"/>
</dbReference>
<dbReference type="InterPro" id="IPR006029">
    <property type="entry name" value="Neurotrans-gated_channel_TM"/>
</dbReference>
<keyword evidence="9" id="KW-0770">Synapse</keyword>
<keyword evidence="11 22" id="KW-0472">Membrane</keyword>
<name>A0A814BGT2_ADIRI</name>
<dbReference type="Pfam" id="PF02931">
    <property type="entry name" value="Neur_chan_LBD"/>
    <property type="match status" value="1"/>
</dbReference>
<dbReference type="AlphaFoldDB" id="A0A814BGT2"/>
<dbReference type="SUPFAM" id="SSF117281">
    <property type="entry name" value="Kelch motif"/>
    <property type="match status" value="2"/>
</dbReference>
<dbReference type="InterPro" id="IPR006028">
    <property type="entry name" value="GABAA/Glycine_rcpt"/>
</dbReference>
<comment type="subcellular location">
    <subcellularLocation>
        <location evidence="20">Postsynaptic cell membrane</location>
        <topology evidence="20">Multi-pass membrane protein</topology>
    </subcellularLocation>
</comment>
<dbReference type="Pfam" id="PF00651">
    <property type="entry name" value="BTB"/>
    <property type="match status" value="1"/>
</dbReference>
<evidence type="ECO:0000256" key="5">
    <source>
        <dbReference type="ARBA" id="ARBA00022692"/>
    </source>
</evidence>
<dbReference type="SUPFAM" id="SSF90112">
    <property type="entry name" value="Neurotransmitter-gated ion-channel transmembrane pore"/>
    <property type="match status" value="1"/>
</dbReference>
<comment type="caution">
    <text evidence="24">The sequence shown here is derived from an EMBL/GenBank/DDBJ whole genome shotgun (WGS) entry which is preliminary data.</text>
</comment>
<keyword evidence="3 22" id="KW-0813">Transport</keyword>
<dbReference type="InterPro" id="IPR000210">
    <property type="entry name" value="BTB/POZ_dom"/>
</dbReference>
<dbReference type="InterPro" id="IPR015915">
    <property type="entry name" value="Kelch-typ_b-propeller"/>
</dbReference>
<dbReference type="FunFam" id="1.20.58.390:FF:000040">
    <property type="entry name" value="Gamma-aminobutyric acid receptor subunit beta-like"/>
    <property type="match status" value="1"/>
</dbReference>
<evidence type="ECO:0000256" key="6">
    <source>
        <dbReference type="ARBA" id="ARBA00022729"/>
    </source>
</evidence>
<dbReference type="InterPro" id="IPR018000">
    <property type="entry name" value="Neurotransmitter_ion_chnl_CS"/>
</dbReference>
<evidence type="ECO:0000256" key="11">
    <source>
        <dbReference type="ARBA" id="ARBA00023136"/>
    </source>
</evidence>
<dbReference type="GO" id="GO:0004890">
    <property type="term" value="F:GABA-A receptor activity"/>
    <property type="evidence" value="ECO:0007669"/>
    <property type="project" value="InterPro"/>
</dbReference>
<dbReference type="GO" id="GO:0005254">
    <property type="term" value="F:chloride channel activity"/>
    <property type="evidence" value="ECO:0007669"/>
    <property type="project" value="UniProtKB-KW"/>
</dbReference>
<keyword evidence="18" id="KW-1071">Ligand-gated ion channel</keyword>
<evidence type="ECO:0000256" key="2">
    <source>
        <dbReference type="ARBA" id="ARBA00022441"/>
    </source>
</evidence>
<evidence type="ECO:0000256" key="3">
    <source>
        <dbReference type="ARBA" id="ARBA00022448"/>
    </source>
</evidence>
<evidence type="ECO:0000256" key="8">
    <source>
        <dbReference type="ARBA" id="ARBA00022989"/>
    </source>
</evidence>
<keyword evidence="15" id="KW-0325">Glycoprotein</keyword>
<dbReference type="Gene3D" id="1.25.40.420">
    <property type="match status" value="1"/>
</dbReference>
<dbReference type="FunFam" id="2.70.170.10:FF:000021">
    <property type="entry name" value="Gamma-aminobutyric acid receptor isoform 3b"/>
    <property type="match status" value="1"/>
</dbReference>
<evidence type="ECO:0000256" key="20">
    <source>
        <dbReference type="ARBA" id="ARBA00034104"/>
    </source>
</evidence>
<dbReference type="EMBL" id="CAJNOJ010000040">
    <property type="protein sequence ID" value="CAF0928114.1"/>
    <property type="molecule type" value="Genomic_DNA"/>
</dbReference>
<feature type="transmembrane region" description="Helical" evidence="22">
    <location>
        <begin position="1159"/>
        <end position="1178"/>
    </location>
</feature>
<dbReference type="PRINTS" id="PR00252">
    <property type="entry name" value="NRIONCHANNEL"/>
</dbReference>
<dbReference type="Gene3D" id="3.30.710.10">
    <property type="entry name" value="Potassium Channel Kv1.1, Chain A"/>
    <property type="match status" value="1"/>
</dbReference>
<evidence type="ECO:0000256" key="19">
    <source>
        <dbReference type="ARBA" id="ARBA00023303"/>
    </source>
</evidence>
<dbReference type="Gene3D" id="1.20.58.390">
    <property type="entry name" value="Neurotransmitter-gated ion-channel transmembrane domain"/>
    <property type="match status" value="1"/>
</dbReference>
<evidence type="ECO:0000259" key="23">
    <source>
        <dbReference type="PROSITE" id="PS50097"/>
    </source>
</evidence>
<keyword evidence="4" id="KW-1003">Cell membrane</keyword>
<dbReference type="SMART" id="SM00612">
    <property type="entry name" value="Kelch"/>
    <property type="match status" value="6"/>
</dbReference>
<dbReference type="PROSITE" id="PS50097">
    <property type="entry name" value="BTB"/>
    <property type="match status" value="1"/>
</dbReference>
<sequence length="1184" mass="135150">MSEPVPVVHIQSHKQIDNELPELNLKYENYNVHGSQTLKCLDAMRKERQLCDVILTVEGHELFAHQALLSCHSNYFFELFLKSESEASTKKPVYYQIDNLEYTALKLIIQFIYRGSFLLTTDMVPKIYLAAYQLRIETIIKACSNYLSEQLTEHNCLSTCLLSMDDDLREKALACIQTKFAAVLETREFHMLPSIKLELVDSTVLKPKTICDLALQWIAEQVNNNNNNLQELCEYMHLLYLNGATLHDCADMDDKNIHFSDIIKDYQSYKLTKRSLSTASSSSTQNENSIFELLNSQVNNTNHTSNPLANSYANEAKLIHMAQSSDHSYIAIAIIKGKMLSISIHLSMPLVTPNTPDSNNIMPSERVIDDNALNLFGPVLTSDKNIAVGSLLTARCCFGTAAIDDQIYVVGGYNRGDCLDSIEQFDPYENKWSLLPFPMTSRRGRVSATIFNNKIYVYGGSDGQKELNTGECFSIKVKDKWSMIKQLSAPVAHSAICSDDTYVYLIGGIEGDKCKNDCYRYDPNDNTWLALAPMNMERSQTGIVYFDGKIFVFGGSTLNRCLSSCEILTLSTNQWKIGPTMKESRRGCGAVLYHKKIFIIGGSNGVASLTSVEIFNPLTYEWLLNINSIPSQLNIPRVGVGVAVCCDKIYAIGGFDGRTFLKSVEFYDENNHQWHLIRHIISIDANNSSDVVAVHDSIMFYYQSLRLILMVQLFCVFIVRPSSQRMTASRLKNASIQIEDLLKEYDIRLRPSFGSDPLLLDIEIRLASFDSISEVNMDYTLTLYLNQYWRDDRLVFGNKSEEITLTGEIIDKFWLPDTFFPNDKSAYLHDVTEKNKMIRLNGNGDILYGMRFTSTLACMMDLRRYPLDRQNCTVEVESYGYTQADVIMRWKNGRASVLDLDKVQLPQFTITGYDTISYGIYLATGVYQRLSLSFILQRNIGYFLFQTYLPSILIVMLSWVSFWINHEATSARVALGITTVLTMTTISTGVRSSLPRISYVKAIDIYLVMCFVFVFAALLEYAAVNYLYWGTRARRRKQKTQIKKNATHTDYELVGETADRSSPILGLRTRTMTNHRLTTSSLEENCLTQRSNHLIDNQPPRIRPFVRGHTGLYSSSLHRNTRRQRVNRLYDQLRTRLLGLQQHIPHVKDVNDIDKWSRVCFPILFLLFNASYWPYYIARPETFA</sequence>
<dbReference type="InterPro" id="IPR006201">
    <property type="entry name" value="Neur_channel"/>
</dbReference>
<dbReference type="Gene3D" id="2.120.10.80">
    <property type="entry name" value="Kelch-type beta propeller"/>
    <property type="match status" value="2"/>
</dbReference>
<keyword evidence="5 22" id="KW-0812">Transmembrane</keyword>
<keyword evidence="16" id="KW-0868">Chloride</keyword>
<protein>
    <recommendedName>
        <fullName evidence="21">Gamma-aminobutyric acid receptor subunit beta</fullName>
    </recommendedName>
</protein>
<evidence type="ECO:0000256" key="17">
    <source>
        <dbReference type="ARBA" id="ARBA00023257"/>
    </source>
</evidence>
<dbReference type="PRINTS" id="PR01160">
    <property type="entry name" value="GABAARBETA"/>
</dbReference>
<evidence type="ECO:0000256" key="4">
    <source>
        <dbReference type="ARBA" id="ARBA00022475"/>
    </source>
</evidence>
<dbReference type="GO" id="GO:0034707">
    <property type="term" value="C:chloride channel complex"/>
    <property type="evidence" value="ECO:0007669"/>
    <property type="project" value="UniProtKB-KW"/>
</dbReference>
<evidence type="ECO:0000256" key="13">
    <source>
        <dbReference type="ARBA" id="ARBA00023170"/>
    </source>
</evidence>
<evidence type="ECO:0000256" key="22">
    <source>
        <dbReference type="RuleBase" id="RU000687"/>
    </source>
</evidence>
<dbReference type="Pfam" id="PF24681">
    <property type="entry name" value="Kelch_KLHDC2_KLHL20_DRC7"/>
    <property type="match status" value="2"/>
</dbReference>
<keyword evidence="17" id="KW-0628">Postsynaptic cell membrane</keyword>
<reference evidence="24" key="1">
    <citation type="submission" date="2021-02" db="EMBL/GenBank/DDBJ databases">
        <authorList>
            <person name="Nowell W R."/>
        </authorList>
    </citation>
    <scope>NUCLEOTIDE SEQUENCE</scope>
</reference>
<dbReference type="PROSITE" id="PS00236">
    <property type="entry name" value="NEUROTR_ION_CHANNEL"/>
    <property type="match status" value="1"/>
</dbReference>
<dbReference type="PANTHER" id="PTHR45632:SF26">
    <property type="entry name" value="BTB DOMAIN-CONTAINING PROTEIN"/>
    <property type="match status" value="1"/>
</dbReference>
<proteinExistence type="inferred from homology"/>
<gene>
    <name evidence="24" type="ORF">EDS130_LOCUS11143</name>
</gene>
<dbReference type="InterPro" id="IPR036734">
    <property type="entry name" value="Neur_chan_lig-bd_sf"/>
</dbReference>
<comment type="similarity">
    <text evidence="1">Belongs to the ligand-gated ion channel (TC 1.A.9) family. Gamma-aminobutyric acid receptor (TC 1.A.9.5) subfamily.</text>
</comment>
<dbReference type="InterPro" id="IPR036719">
    <property type="entry name" value="Neuro-gated_channel_TM_sf"/>
</dbReference>
<keyword evidence="8 22" id="KW-1133">Transmembrane helix</keyword>
<keyword evidence="12" id="KW-1015">Disulfide bond</keyword>
<keyword evidence="19 22" id="KW-0407">Ion channel</keyword>
<comment type="caution">
    <text evidence="22">Lacks conserved residue(s) required for the propagation of feature annotation.</text>
</comment>
<evidence type="ECO:0000256" key="12">
    <source>
        <dbReference type="ARBA" id="ARBA00023157"/>
    </source>
</evidence>
<dbReference type="SMART" id="SM00225">
    <property type="entry name" value="BTB"/>
    <property type="match status" value="1"/>
</dbReference>
<dbReference type="GO" id="GO:0005230">
    <property type="term" value="F:extracellular ligand-gated monoatomic ion channel activity"/>
    <property type="evidence" value="ECO:0007669"/>
    <property type="project" value="InterPro"/>
</dbReference>
<keyword evidence="2" id="KW-0880">Kelch repeat</keyword>
<dbReference type="InterPro" id="IPR011705">
    <property type="entry name" value="BACK"/>
</dbReference>
<dbReference type="NCBIfam" id="TIGR00860">
    <property type="entry name" value="LIC"/>
    <property type="match status" value="1"/>
</dbReference>
<keyword evidence="14" id="KW-0869">Chloride channel</keyword>
<dbReference type="Pfam" id="PF07707">
    <property type="entry name" value="BACK"/>
    <property type="match status" value="1"/>
</dbReference>
<evidence type="ECO:0000256" key="18">
    <source>
        <dbReference type="ARBA" id="ARBA00023286"/>
    </source>
</evidence>
<dbReference type="Proteomes" id="UP000663852">
    <property type="component" value="Unassembled WGS sequence"/>
</dbReference>
<organism evidence="24 25">
    <name type="scientific">Adineta ricciae</name>
    <name type="common">Rotifer</name>
    <dbReference type="NCBI Taxonomy" id="249248"/>
    <lineage>
        <taxon>Eukaryota</taxon>
        <taxon>Metazoa</taxon>
        <taxon>Spiralia</taxon>
        <taxon>Gnathifera</taxon>
        <taxon>Rotifera</taxon>
        <taxon>Eurotatoria</taxon>
        <taxon>Bdelloidea</taxon>
        <taxon>Adinetida</taxon>
        <taxon>Adinetidae</taxon>
        <taxon>Adineta</taxon>
    </lineage>
</organism>
<dbReference type="InterPro" id="IPR011333">
    <property type="entry name" value="SKP1/BTB/POZ_sf"/>
</dbReference>
<dbReference type="PRINTS" id="PR00253">
    <property type="entry name" value="GABAARECEPTR"/>
</dbReference>
<keyword evidence="6" id="KW-0732">Signal</keyword>
<dbReference type="OrthoDB" id="8890589at2759"/>
<dbReference type="Gene3D" id="2.70.170.10">
    <property type="entry name" value="Neurotransmitter-gated ion-channel ligand-binding domain"/>
    <property type="match status" value="1"/>
</dbReference>
<evidence type="ECO:0000256" key="21">
    <source>
        <dbReference type="ARBA" id="ARBA00071250"/>
    </source>
</evidence>
<dbReference type="GO" id="GO:0045211">
    <property type="term" value="C:postsynaptic membrane"/>
    <property type="evidence" value="ECO:0007669"/>
    <property type="project" value="UniProtKB-SubCell"/>
</dbReference>
<feature type="domain" description="BTB" evidence="23">
    <location>
        <begin position="51"/>
        <end position="121"/>
    </location>
</feature>
<evidence type="ECO:0000256" key="7">
    <source>
        <dbReference type="ARBA" id="ARBA00022737"/>
    </source>
</evidence>
<evidence type="ECO:0000256" key="16">
    <source>
        <dbReference type="ARBA" id="ARBA00023214"/>
    </source>
</evidence>
<evidence type="ECO:0000313" key="24">
    <source>
        <dbReference type="EMBL" id="CAF0928114.1"/>
    </source>
</evidence>
<keyword evidence="7" id="KW-0677">Repeat</keyword>
<dbReference type="SUPFAM" id="SSF63712">
    <property type="entry name" value="Nicotinic receptor ligand binding domain-like"/>
    <property type="match status" value="1"/>
</dbReference>
<dbReference type="InterPro" id="IPR038050">
    <property type="entry name" value="Neuro_actylchol_rec"/>
</dbReference>
<feature type="transmembrane region" description="Helical" evidence="22">
    <location>
        <begin position="1005"/>
        <end position="1029"/>
    </location>
</feature>
<dbReference type="InterPro" id="IPR006652">
    <property type="entry name" value="Kelch_1"/>
</dbReference>
<evidence type="ECO:0000256" key="14">
    <source>
        <dbReference type="ARBA" id="ARBA00023173"/>
    </source>
</evidence>
<evidence type="ECO:0000313" key="25">
    <source>
        <dbReference type="Proteomes" id="UP000663852"/>
    </source>
</evidence>